<dbReference type="Gene3D" id="2.40.170.20">
    <property type="entry name" value="TonB-dependent receptor, beta-barrel domain"/>
    <property type="match status" value="1"/>
</dbReference>
<evidence type="ECO:0000256" key="2">
    <source>
        <dbReference type="ARBA" id="ARBA00022448"/>
    </source>
</evidence>
<dbReference type="Pfam" id="PF07715">
    <property type="entry name" value="Plug"/>
    <property type="match status" value="1"/>
</dbReference>
<proteinExistence type="inferred from homology"/>
<dbReference type="SUPFAM" id="SSF56935">
    <property type="entry name" value="Porins"/>
    <property type="match status" value="1"/>
</dbReference>
<keyword evidence="4" id="KW-0812">Transmembrane</keyword>
<dbReference type="InterPro" id="IPR000531">
    <property type="entry name" value="Beta-barrel_TonB"/>
</dbReference>
<dbReference type="Pfam" id="PF00593">
    <property type="entry name" value="TonB_dep_Rec_b-barrel"/>
    <property type="match status" value="1"/>
</dbReference>
<evidence type="ECO:0000256" key="5">
    <source>
        <dbReference type="ARBA" id="ARBA00022729"/>
    </source>
</evidence>
<dbReference type="GO" id="GO:0044718">
    <property type="term" value="P:siderophore transmembrane transport"/>
    <property type="evidence" value="ECO:0007669"/>
    <property type="project" value="TreeGrafter"/>
</dbReference>
<gene>
    <name evidence="13" type="ORF">EII40_10865</name>
</gene>
<dbReference type="AlphaFoldDB" id="A0A3P1XMG0"/>
<dbReference type="PANTHER" id="PTHR30069:SF29">
    <property type="entry name" value="HEMOGLOBIN AND HEMOGLOBIN-HAPTOGLOBIN-BINDING PROTEIN 1-RELATED"/>
    <property type="match status" value="1"/>
</dbReference>
<evidence type="ECO:0000256" key="9">
    <source>
        <dbReference type="ARBA" id="ARBA00023237"/>
    </source>
</evidence>
<dbReference type="InterPro" id="IPR039426">
    <property type="entry name" value="TonB-dep_rcpt-like"/>
</dbReference>
<dbReference type="InterPro" id="IPR036942">
    <property type="entry name" value="Beta-barrel_TonB_sf"/>
</dbReference>
<dbReference type="PANTHER" id="PTHR30069">
    <property type="entry name" value="TONB-DEPENDENT OUTER MEMBRANE RECEPTOR"/>
    <property type="match status" value="1"/>
</dbReference>
<evidence type="ECO:0000256" key="10">
    <source>
        <dbReference type="RuleBase" id="RU003357"/>
    </source>
</evidence>
<evidence type="ECO:0000259" key="11">
    <source>
        <dbReference type="Pfam" id="PF00593"/>
    </source>
</evidence>
<evidence type="ECO:0000313" key="14">
    <source>
        <dbReference type="Proteomes" id="UP000278609"/>
    </source>
</evidence>
<organism evidence="13 14">
    <name type="scientific">Tannerella forsythia</name>
    <name type="common">Bacteroides forsythus</name>
    <dbReference type="NCBI Taxonomy" id="28112"/>
    <lineage>
        <taxon>Bacteria</taxon>
        <taxon>Pseudomonadati</taxon>
        <taxon>Bacteroidota</taxon>
        <taxon>Bacteroidia</taxon>
        <taxon>Bacteroidales</taxon>
        <taxon>Tannerellaceae</taxon>
        <taxon>Tannerella</taxon>
    </lineage>
</organism>
<feature type="domain" description="TonB-dependent receptor plug" evidence="12">
    <location>
        <begin position="130"/>
        <end position="264"/>
    </location>
</feature>
<reference evidence="13 14" key="1">
    <citation type="submission" date="2018-11" db="EMBL/GenBank/DDBJ databases">
        <title>Genomes From Bacteria Associated with the Canine Oral Cavity: a Test Case for Automated Genome-Based Taxonomic Assignment.</title>
        <authorList>
            <person name="Coil D.A."/>
            <person name="Jospin G."/>
            <person name="Darling A.E."/>
            <person name="Wallis C."/>
            <person name="Davis I.J."/>
            <person name="Harris S."/>
            <person name="Eisen J.A."/>
            <person name="Holcombe L.J."/>
            <person name="O'Flynn C."/>
        </authorList>
    </citation>
    <scope>NUCLEOTIDE SEQUENCE [LARGE SCALE GENOMIC DNA]</scope>
    <source>
        <strain evidence="13 14">OH2617_COT-023</strain>
    </source>
</reference>
<dbReference type="SUPFAM" id="SSF49464">
    <property type="entry name" value="Carboxypeptidase regulatory domain-like"/>
    <property type="match status" value="1"/>
</dbReference>
<keyword evidence="3" id="KW-1134">Transmembrane beta strand</keyword>
<dbReference type="Gene3D" id="2.170.130.10">
    <property type="entry name" value="TonB-dependent receptor, plug domain"/>
    <property type="match status" value="1"/>
</dbReference>
<dbReference type="Pfam" id="PF13715">
    <property type="entry name" value="CarbopepD_reg_2"/>
    <property type="match status" value="1"/>
</dbReference>
<evidence type="ECO:0000256" key="7">
    <source>
        <dbReference type="ARBA" id="ARBA00023136"/>
    </source>
</evidence>
<evidence type="ECO:0000313" key="13">
    <source>
        <dbReference type="EMBL" id="RRD59190.1"/>
    </source>
</evidence>
<feature type="domain" description="TonB-dependent receptor-like beta-barrel" evidence="11">
    <location>
        <begin position="332"/>
        <end position="832"/>
    </location>
</feature>
<keyword evidence="9" id="KW-0998">Cell outer membrane</keyword>
<dbReference type="InterPro" id="IPR012910">
    <property type="entry name" value="Plug_dom"/>
</dbReference>
<dbReference type="GO" id="GO:0015344">
    <property type="term" value="F:siderophore uptake transmembrane transporter activity"/>
    <property type="evidence" value="ECO:0007669"/>
    <property type="project" value="TreeGrafter"/>
</dbReference>
<dbReference type="InterPro" id="IPR008969">
    <property type="entry name" value="CarboxyPept-like_regulatory"/>
</dbReference>
<dbReference type="OrthoDB" id="1151166at2"/>
<evidence type="ECO:0000256" key="3">
    <source>
        <dbReference type="ARBA" id="ARBA00022452"/>
    </source>
</evidence>
<dbReference type="Gene3D" id="2.60.40.1120">
    <property type="entry name" value="Carboxypeptidase-like, regulatory domain"/>
    <property type="match status" value="1"/>
</dbReference>
<dbReference type="Proteomes" id="UP000278609">
    <property type="component" value="Unassembled WGS sequence"/>
</dbReference>
<evidence type="ECO:0000256" key="6">
    <source>
        <dbReference type="ARBA" id="ARBA00023077"/>
    </source>
</evidence>
<evidence type="ECO:0000259" key="12">
    <source>
        <dbReference type="Pfam" id="PF07715"/>
    </source>
</evidence>
<evidence type="ECO:0000256" key="1">
    <source>
        <dbReference type="ARBA" id="ARBA00004571"/>
    </source>
</evidence>
<protein>
    <submittedName>
        <fullName evidence="13">TonB-dependent receptor</fullName>
    </submittedName>
</protein>
<keyword evidence="5" id="KW-0732">Signal</keyword>
<dbReference type="EMBL" id="RQYS01000051">
    <property type="protein sequence ID" value="RRD59190.1"/>
    <property type="molecule type" value="Genomic_DNA"/>
</dbReference>
<keyword evidence="2" id="KW-0813">Transport</keyword>
<accession>A0A3P1XMG0</accession>
<sequence>MMRIERKILFILCGIICMSFNAIPLLSQKKYAVRGTVYEETAGRQKQPLPGASLTIEAAGFGTTSDANGEYTLTHILEGDVRLKVSFIGKVTVDTLLKLHADTNVDFLLKEDNFRLKEVVVTVEPGRSGQSTSSTISHKAIEHLQSVSLNNVLALLPGGITANPNLNYASQINIRTVGTPNGWGESAMNALGATIIQDGSPLSNNANLQSMHPAVVGNLNALGGTASPEGGVDTRNISLETIESVEVIRGIPSAEYGDLTSGAVLVKSKAGKTPLNIKARTNPNIYHFFAQKGANLGKNRGDLNLSADYTYNVNTPVQSYRYYRRFSSKAIYSNVFLNNRWKSNTIVDFMYGQAKRDRNPDDKITETVSSGKDAKLSLNTNGTIYFKDKSWLKNIKYALSGSYTDKKSHYEELYTAANAPYSMTTVDGAIITNKPGLDLYDADGKRITDYTHVNSSDQAVFLPSTYKGKYDIYGKEIHAFAKLSATLFKRWGKTDHRILLGGEYRLEGNVGQGKVFDRMAPPYRNLQALNATFRPRAYKDIPFIRHGSFFVEENLTAHLTPNNKLRIQAGLRYDMMKDVENVLSPRINASLEVIPQKVFLKAGYGVTAKMPTLVYLYPEKAYFEYININEIPNDRIPKDQRIFMTTTRIFDTKNHDLKAATNTKAEVGVDLLFDDFQLYLTAFKEHLKNGYSMSPRFNPVTFKQYKRVEGKNNQPVYQLSAAHPVLAEYYVPSNHLVMNSQGVEFDLRLNRIDAIRTAFSFSGAYMQNENYQDTYSYYHNSGEGGASRTHVGLYGPAMSKHKTDRFSTALRATHNIPEIGFVVTLTMETVWSQRDRYTFGNDTIPVAYISKNDGKQYDFDPSKKDKPEFKSILRRRNDALYIVESIPPLFNFNINITKEIRNFMRVSFFANNMFRYYPVVESKRSPGSFHQGSRGFLPVKDFFFGLEVNLLIH</sequence>
<dbReference type="GO" id="GO:0009279">
    <property type="term" value="C:cell outer membrane"/>
    <property type="evidence" value="ECO:0007669"/>
    <property type="project" value="UniProtKB-SubCell"/>
</dbReference>
<comment type="similarity">
    <text evidence="10">Belongs to the TonB-dependent receptor family.</text>
</comment>
<evidence type="ECO:0000256" key="8">
    <source>
        <dbReference type="ARBA" id="ARBA00023170"/>
    </source>
</evidence>
<evidence type="ECO:0000256" key="4">
    <source>
        <dbReference type="ARBA" id="ARBA00022692"/>
    </source>
</evidence>
<name>A0A3P1XMG0_TANFO</name>
<dbReference type="InterPro" id="IPR037066">
    <property type="entry name" value="Plug_dom_sf"/>
</dbReference>
<keyword evidence="7 10" id="KW-0472">Membrane</keyword>
<keyword evidence="8 13" id="KW-0675">Receptor</keyword>
<comment type="caution">
    <text evidence="13">The sequence shown here is derived from an EMBL/GenBank/DDBJ whole genome shotgun (WGS) entry which is preliminary data.</text>
</comment>
<comment type="subcellular location">
    <subcellularLocation>
        <location evidence="1">Cell outer membrane</location>
        <topology evidence="1">Multi-pass membrane protein</topology>
    </subcellularLocation>
</comment>
<keyword evidence="6 10" id="KW-0798">TonB box</keyword>